<evidence type="ECO:0000256" key="2">
    <source>
        <dbReference type="ARBA" id="ARBA00022598"/>
    </source>
</evidence>
<reference evidence="5 6" key="1">
    <citation type="submission" date="2020-08" db="EMBL/GenBank/DDBJ databases">
        <title>Sequencing the genomes of 1000 actinobacteria strains.</title>
        <authorList>
            <person name="Klenk H.-P."/>
        </authorList>
    </citation>
    <scope>NUCLEOTIDE SEQUENCE [LARGE SCALE GENOMIC DNA]</scope>
    <source>
        <strain evidence="5 6">DSM 44551</strain>
    </source>
</reference>
<dbReference type="GO" id="GO:0008841">
    <property type="term" value="F:dihydrofolate synthase activity"/>
    <property type="evidence" value="ECO:0007669"/>
    <property type="project" value="UniProtKB-EC"/>
</dbReference>
<comment type="similarity">
    <text evidence="1">Belongs to the folylpolyglutamate synthase family.</text>
</comment>
<name>A0A7W8VGB3_9ACTN</name>
<keyword evidence="3" id="KW-0547">Nucleotide-binding</keyword>
<dbReference type="RefSeq" id="WP_184398010.1">
    <property type="nucleotide sequence ID" value="NZ_BAAAJD010000215.1"/>
</dbReference>
<dbReference type="InterPro" id="IPR001645">
    <property type="entry name" value="Folylpolyglutamate_synth"/>
</dbReference>
<sequence length="421" mass="43580">MSDFEPAPGVFTEEWEARAPGERRSLPRMAALLRGLGDPQDAVPVLGVVGSKGKGTTAAFASARLAAAGLRVVTVTGPSHRSHRERIRVDGRAVSGGRLEALAARISAARGRLPAADGGYLGPNGLFLAAGLLEAVRIGADACVLEAGMGGRRDELSLTGPRVVAMGAVFAEHIGVLGDTPAEIAAEKAGVCGPRTEAFVHLPQEPETAGSMRAALREACAGRVAPEQVDPASGASGLLAPELRPAGLSASSAVLGHAAAERMLRALGRDPSAGDPARTAAVLGSVRLPGRLSHHRIGTARLIVDSAIDRTGVRTALAHAREHWPRIDHVLLCLPDHKDVPGAIAELAGLPVTAADLPLAHLRFARELPPHWHRVHSTDLTPASVAALGDHVLALGTVYFAARLLALADADTELMFDTGAR</sequence>
<dbReference type="Gene3D" id="3.40.1190.10">
    <property type="entry name" value="Mur-like, catalytic domain"/>
    <property type="match status" value="1"/>
</dbReference>
<accession>A0A7W8VGB3</accession>
<dbReference type="AlphaFoldDB" id="A0A7W8VGB3"/>
<dbReference type="SUPFAM" id="SSF53623">
    <property type="entry name" value="MurD-like peptide ligases, catalytic domain"/>
    <property type="match status" value="1"/>
</dbReference>
<dbReference type="PANTHER" id="PTHR11136:SF0">
    <property type="entry name" value="DIHYDROFOLATE SYNTHETASE-RELATED"/>
    <property type="match status" value="1"/>
</dbReference>
<evidence type="ECO:0000256" key="3">
    <source>
        <dbReference type="ARBA" id="ARBA00022741"/>
    </source>
</evidence>
<dbReference type="GO" id="GO:0005737">
    <property type="term" value="C:cytoplasm"/>
    <property type="evidence" value="ECO:0007669"/>
    <property type="project" value="TreeGrafter"/>
</dbReference>
<keyword evidence="4" id="KW-0067">ATP-binding</keyword>
<dbReference type="EC" id="6.3.2.17" evidence="5"/>
<evidence type="ECO:0000313" key="5">
    <source>
        <dbReference type="EMBL" id="MBB5435297.1"/>
    </source>
</evidence>
<gene>
    <name evidence="5" type="ORF">HDA36_005445</name>
</gene>
<protein>
    <submittedName>
        <fullName evidence="5">Dihydrofolate synthase/folylpolyglutamate synthase</fullName>
        <ecNumber evidence="5">6.3.2.12</ecNumber>
        <ecNumber evidence="5">6.3.2.17</ecNumber>
    </submittedName>
</protein>
<dbReference type="EMBL" id="JACHDB010000002">
    <property type="protein sequence ID" value="MBB5435297.1"/>
    <property type="molecule type" value="Genomic_DNA"/>
</dbReference>
<evidence type="ECO:0000313" key="6">
    <source>
        <dbReference type="Proteomes" id="UP000572635"/>
    </source>
</evidence>
<dbReference type="GO" id="GO:0004326">
    <property type="term" value="F:tetrahydrofolylpolyglutamate synthase activity"/>
    <property type="evidence" value="ECO:0007669"/>
    <property type="project" value="UniProtKB-EC"/>
</dbReference>
<keyword evidence="6" id="KW-1185">Reference proteome</keyword>
<evidence type="ECO:0000256" key="4">
    <source>
        <dbReference type="ARBA" id="ARBA00022840"/>
    </source>
</evidence>
<proteinExistence type="inferred from homology"/>
<keyword evidence="2 5" id="KW-0436">Ligase</keyword>
<organism evidence="5 6">
    <name type="scientific">Nocardiopsis composta</name>
    <dbReference type="NCBI Taxonomy" id="157465"/>
    <lineage>
        <taxon>Bacteria</taxon>
        <taxon>Bacillati</taxon>
        <taxon>Actinomycetota</taxon>
        <taxon>Actinomycetes</taxon>
        <taxon>Streptosporangiales</taxon>
        <taxon>Nocardiopsidaceae</taxon>
        <taxon>Nocardiopsis</taxon>
    </lineage>
</organism>
<comment type="caution">
    <text evidence="5">The sequence shown here is derived from an EMBL/GenBank/DDBJ whole genome shotgun (WGS) entry which is preliminary data.</text>
</comment>
<dbReference type="EC" id="6.3.2.12" evidence="5"/>
<evidence type="ECO:0000256" key="1">
    <source>
        <dbReference type="ARBA" id="ARBA00008276"/>
    </source>
</evidence>
<dbReference type="PANTHER" id="PTHR11136">
    <property type="entry name" value="FOLYLPOLYGLUTAMATE SYNTHASE-RELATED"/>
    <property type="match status" value="1"/>
</dbReference>
<dbReference type="Proteomes" id="UP000572635">
    <property type="component" value="Unassembled WGS sequence"/>
</dbReference>
<dbReference type="InterPro" id="IPR036565">
    <property type="entry name" value="Mur-like_cat_sf"/>
</dbReference>
<dbReference type="GO" id="GO:0005524">
    <property type="term" value="F:ATP binding"/>
    <property type="evidence" value="ECO:0007669"/>
    <property type="project" value="UniProtKB-KW"/>
</dbReference>